<evidence type="ECO:0000256" key="3">
    <source>
        <dbReference type="ARBA" id="ARBA00022692"/>
    </source>
</evidence>
<evidence type="ECO:0000259" key="7">
    <source>
        <dbReference type="Pfam" id="PF12823"/>
    </source>
</evidence>
<feature type="transmembrane region" description="Helical" evidence="6">
    <location>
        <begin position="42"/>
        <end position="63"/>
    </location>
</feature>
<dbReference type="STRING" id="1844972.A7K91_02620"/>
<dbReference type="Pfam" id="PF12823">
    <property type="entry name" value="DUF3817"/>
    <property type="match status" value="1"/>
</dbReference>
<evidence type="ECO:0000313" key="9">
    <source>
        <dbReference type="Proteomes" id="UP000092024"/>
    </source>
</evidence>
<protein>
    <recommendedName>
        <fullName evidence="7">DUF3817 domain-containing protein</fullName>
    </recommendedName>
</protein>
<keyword evidence="4 6" id="KW-1133">Transmembrane helix</keyword>
<comment type="caution">
    <text evidence="8">The sequence shown here is derived from an EMBL/GenBank/DDBJ whole genome shotgun (WGS) entry which is preliminary data.</text>
</comment>
<dbReference type="Proteomes" id="UP000092024">
    <property type="component" value="Unassembled WGS sequence"/>
</dbReference>
<feature type="domain" description="DUF3817" evidence="7">
    <location>
        <begin position="7"/>
        <end position="93"/>
    </location>
</feature>
<evidence type="ECO:0000256" key="1">
    <source>
        <dbReference type="ARBA" id="ARBA00004651"/>
    </source>
</evidence>
<evidence type="ECO:0000256" key="5">
    <source>
        <dbReference type="ARBA" id="ARBA00023136"/>
    </source>
</evidence>
<reference evidence="8 9" key="1">
    <citation type="submission" date="2016-05" db="EMBL/GenBank/DDBJ databases">
        <title>Paenibacillus oryzae. sp. nov., isolated from the rice root.</title>
        <authorList>
            <person name="Zhang J."/>
            <person name="Zhang X."/>
        </authorList>
    </citation>
    <scope>NUCLEOTIDE SEQUENCE [LARGE SCALE GENOMIC DNA]</scope>
    <source>
        <strain evidence="8 9">1DrF-4</strain>
    </source>
</reference>
<proteinExistence type="predicted"/>
<dbReference type="NCBIfam" id="TIGR03954">
    <property type="entry name" value="integ_memb_HG"/>
    <property type="match status" value="1"/>
</dbReference>
<feature type="transmembrane region" description="Helical" evidence="6">
    <location>
        <begin position="12"/>
        <end position="30"/>
    </location>
</feature>
<feature type="transmembrane region" description="Helical" evidence="6">
    <location>
        <begin position="72"/>
        <end position="88"/>
    </location>
</feature>
<keyword evidence="9" id="KW-1185">Reference proteome</keyword>
<name>A0A1A5YUQ6_9BACL</name>
<dbReference type="GO" id="GO:0005886">
    <property type="term" value="C:plasma membrane"/>
    <property type="evidence" value="ECO:0007669"/>
    <property type="project" value="UniProtKB-SubCell"/>
</dbReference>
<accession>A0A1A5YUQ6</accession>
<keyword evidence="2" id="KW-1003">Cell membrane</keyword>
<keyword evidence="5 6" id="KW-0472">Membrane</keyword>
<gene>
    <name evidence="8" type="ORF">A7K91_02620</name>
</gene>
<dbReference type="OrthoDB" id="1121311at2"/>
<comment type="subcellular location">
    <subcellularLocation>
        <location evidence="1">Cell membrane</location>
        <topology evidence="1">Multi-pass membrane protein</topology>
    </subcellularLocation>
</comment>
<evidence type="ECO:0000256" key="2">
    <source>
        <dbReference type="ARBA" id="ARBA00022475"/>
    </source>
</evidence>
<evidence type="ECO:0000256" key="6">
    <source>
        <dbReference type="SAM" id="Phobius"/>
    </source>
</evidence>
<keyword evidence="3 6" id="KW-0812">Transmembrane</keyword>
<sequence>MFKTTIGRLRLMGIIEGISFLALLFIAMPMKYWGDMPEGVTIVGAVHGLLFALYYLAIIHVWVEKSWPLRKVALAAIAAILPFGPFVLDHKVLKHEA</sequence>
<dbReference type="RefSeq" id="WP_068678547.1">
    <property type="nucleotide sequence ID" value="NZ_LYPA01000019.1"/>
</dbReference>
<dbReference type="AlphaFoldDB" id="A0A1A5YUQ6"/>
<dbReference type="PANTHER" id="PTHR40077">
    <property type="entry name" value="MEMBRANE PROTEIN-RELATED"/>
    <property type="match status" value="1"/>
</dbReference>
<organism evidence="8 9">
    <name type="scientific">Paenibacillus oryzae</name>
    <dbReference type="NCBI Taxonomy" id="1844972"/>
    <lineage>
        <taxon>Bacteria</taxon>
        <taxon>Bacillati</taxon>
        <taxon>Bacillota</taxon>
        <taxon>Bacilli</taxon>
        <taxon>Bacillales</taxon>
        <taxon>Paenibacillaceae</taxon>
        <taxon>Paenibacillus</taxon>
    </lineage>
</organism>
<dbReference type="InterPro" id="IPR023845">
    <property type="entry name" value="DUF3817_TM"/>
</dbReference>
<dbReference type="EMBL" id="LYPA01000019">
    <property type="protein sequence ID" value="OBR69294.1"/>
    <property type="molecule type" value="Genomic_DNA"/>
</dbReference>
<evidence type="ECO:0000313" key="8">
    <source>
        <dbReference type="EMBL" id="OBR69294.1"/>
    </source>
</evidence>
<dbReference type="PANTHER" id="PTHR40077:SF1">
    <property type="entry name" value="MEMBRANE PROTEIN"/>
    <property type="match status" value="1"/>
</dbReference>
<evidence type="ECO:0000256" key="4">
    <source>
        <dbReference type="ARBA" id="ARBA00022989"/>
    </source>
</evidence>